<dbReference type="InterPro" id="IPR027417">
    <property type="entry name" value="P-loop_NTPase"/>
</dbReference>
<reference evidence="1 2" key="1">
    <citation type="submission" date="2022-05" db="EMBL/GenBank/DDBJ databases">
        <title>Genome Sequencing of Bee-Associated Microbes.</title>
        <authorList>
            <person name="Dunlap C."/>
        </authorList>
    </citation>
    <scope>NUCLEOTIDE SEQUENCE [LARGE SCALE GENOMIC DNA]</scope>
    <source>
        <strain evidence="1 2">NRRL B-14421</strain>
    </source>
</reference>
<dbReference type="Pfam" id="PF05621">
    <property type="entry name" value="TniB"/>
    <property type="match status" value="1"/>
</dbReference>
<proteinExistence type="predicted"/>
<dbReference type="Gene3D" id="3.40.50.300">
    <property type="entry name" value="P-loop containing nucleotide triphosphate hydrolases"/>
    <property type="match status" value="1"/>
</dbReference>
<dbReference type="InterPro" id="IPR008868">
    <property type="entry name" value="TniB"/>
</dbReference>
<keyword evidence="2" id="KW-1185">Reference proteome</keyword>
<evidence type="ECO:0000313" key="2">
    <source>
        <dbReference type="Proteomes" id="UP001527099"/>
    </source>
</evidence>
<comment type="caution">
    <text evidence="1">The sequence shown here is derived from an EMBL/GenBank/DDBJ whole genome shotgun (WGS) entry which is preliminary data.</text>
</comment>
<organism evidence="1 2">
    <name type="scientific">Paenibacillus alginolyticus</name>
    <dbReference type="NCBI Taxonomy" id="59839"/>
    <lineage>
        <taxon>Bacteria</taxon>
        <taxon>Bacillati</taxon>
        <taxon>Bacillota</taxon>
        <taxon>Bacilli</taxon>
        <taxon>Bacillales</taxon>
        <taxon>Paenibacillaceae</taxon>
        <taxon>Paenibacillus</taxon>
    </lineage>
</organism>
<evidence type="ECO:0000313" key="1">
    <source>
        <dbReference type="EMBL" id="MCY9698434.1"/>
    </source>
</evidence>
<dbReference type="Proteomes" id="UP001527099">
    <property type="component" value="Unassembled WGS sequence"/>
</dbReference>
<gene>
    <name evidence="1" type="ORF">M5X19_37215</name>
</gene>
<name>A0ABT4GQG2_9BACL</name>
<accession>A0ABT4GQG2</accession>
<sequence>MKHLKIKHPRLALVHEYIRECHTSLEISEVPKCALITGPTGVGKSVALHTYVDNYKKVYLEKNRTRQTILCAEVRSPASLMSFLETLLEQLNDPYPMRGTLTVKRKKVEKFIKECGIELILLDEFQNLTKASKPQANYEVSECFKSLVNSTGVPFVLFGHEQESNEIVDCNPQLKRRFSLRCRVSEFRFDSPQHMMEFEKLLHQIDTSLPFETLSDLAQSDIAKRIFVATNGLIDSVFKIIRDAAKYAIEKDK</sequence>
<protein>
    <submittedName>
        <fullName evidence="1">TniB family NTP-binding protein</fullName>
    </submittedName>
</protein>
<dbReference type="EMBL" id="JAMDMX010000270">
    <property type="protein sequence ID" value="MCY9698434.1"/>
    <property type="molecule type" value="Genomic_DNA"/>
</dbReference>
<dbReference type="SUPFAM" id="SSF52540">
    <property type="entry name" value="P-loop containing nucleoside triphosphate hydrolases"/>
    <property type="match status" value="1"/>
</dbReference>